<dbReference type="EMBL" id="JBBPBM010000007">
    <property type="protein sequence ID" value="KAK8575806.1"/>
    <property type="molecule type" value="Genomic_DNA"/>
</dbReference>
<organism evidence="1 2">
    <name type="scientific">Hibiscus sabdariffa</name>
    <name type="common">roselle</name>
    <dbReference type="NCBI Taxonomy" id="183260"/>
    <lineage>
        <taxon>Eukaryota</taxon>
        <taxon>Viridiplantae</taxon>
        <taxon>Streptophyta</taxon>
        <taxon>Embryophyta</taxon>
        <taxon>Tracheophyta</taxon>
        <taxon>Spermatophyta</taxon>
        <taxon>Magnoliopsida</taxon>
        <taxon>eudicotyledons</taxon>
        <taxon>Gunneridae</taxon>
        <taxon>Pentapetalae</taxon>
        <taxon>rosids</taxon>
        <taxon>malvids</taxon>
        <taxon>Malvales</taxon>
        <taxon>Malvaceae</taxon>
        <taxon>Malvoideae</taxon>
        <taxon>Hibiscus</taxon>
    </lineage>
</organism>
<sequence>MEKSNLSLRRLCSPLKLCYPDLNEFKKHCSIHSFLQIGKQERFSLLDFGLLASKFPGNPCYIRQLSAF</sequence>
<protein>
    <submittedName>
        <fullName evidence="1">Uncharacterized protein</fullName>
    </submittedName>
</protein>
<accession>A0ABR2FBT6</accession>
<evidence type="ECO:0000313" key="1">
    <source>
        <dbReference type="EMBL" id="KAK8575806.1"/>
    </source>
</evidence>
<comment type="caution">
    <text evidence="1">The sequence shown here is derived from an EMBL/GenBank/DDBJ whole genome shotgun (WGS) entry which is preliminary data.</text>
</comment>
<dbReference type="Proteomes" id="UP001472677">
    <property type="component" value="Unassembled WGS sequence"/>
</dbReference>
<reference evidence="1 2" key="1">
    <citation type="journal article" date="2024" name="G3 (Bethesda)">
        <title>Genome assembly of Hibiscus sabdariffa L. provides insights into metabolisms of medicinal natural products.</title>
        <authorList>
            <person name="Kim T."/>
        </authorList>
    </citation>
    <scope>NUCLEOTIDE SEQUENCE [LARGE SCALE GENOMIC DNA]</scope>
    <source>
        <strain evidence="1">TK-2024</strain>
        <tissue evidence="1">Old leaves</tissue>
    </source>
</reference>
<evidence type="ECO:0000313" key="2">
    <source>
        <dbReference type="Proteomes" id="UP001472677"/>
    </source>
</evidence>
<keyword evidence="2" id="KW-1185">Reference proteome</keyword>
<gene>
    <name evidence="1" type="ORF">V6N12_063460</name>
</gene>
<proteinExistence type="predicted"/>
<name>A0ABR2FBT6_9ROSI</name>